<dbReference type="Proteomes" id="UP000199636">
    <property type="component" value="Unassembled WGS sequence"/>
</dbReference>
<dbReference type="GO" id="GO:0016846">
    <property type="term" value="F:carbon-sulfur lyase activity"/>
    <property type="evidence" value="ECO:0007669"/>
    <property type="project" value="InterPro"/>
</dbReference>
<keyword evidence="4" id="KW-0456">Lyase</keyword>
<dbReference type="SUPFAM" id="SSF51316">
    <property type="entry name" value="Mss4-like"/>
    <property type="match status" value="1"/>
</dbReference>
<feature type="domain" description="CENP-V/GFA" evidence="5">
    <location>
        <begin position="5"/>
        <end position="112"/>
    </location>
</feature>
<proteinExistence type="inferred from homology"/>
<accession>A0A1G8LTQ9</accession>
<gene>
    <name evidence="6" type="ORF">SAMN05216272_11286</name>
</gene>
<sequence>MEAIHQGGCLCGALRYRIDAALDDVAHCHCSLCRRSSGGIVVTWATLPRTAFQWLAGRPASYESTPGNWRRFCGHCGTQLVFESEQSPDSLDVTIASLDHPERVPAQRHIWVKSRLPWLHLDEQLPEEQEEQL</sequence>
<evidence type="ECO:0000256" key="3">
    <source>
        <dbReference type="ARBA" id="ARBA00022833"/>
    </source>
</evidence>
<evidence type="ECO:0000313" key="7">
    <source>
        <dbReference type="Proteomes" id="UP000199636"/>
    </source>
</evidence>
<dbReference type="PANTHER" id="PTHR33337">
    <property type="entry name" value="GFA DOMAIN-CONTAINING PROTEIN"/>
    <property type="match status" value="1"/>
</dbReference>
<evidence type="ECO:0000259" key="5">
    <source>
        <dbReference type="PROSITE" id="PS51891"/>
    </source>
</evidence>
<keyword evidence="7" id="KW-1185">Reference proteome</keyword>
<organism evidence="6 7">
    <name type="scientific">Pseudomonas panipatensis</name>
    <dbReference type="NCBI Taxonomy" id="428992"/>
    <lineage>
        <taxon>Bacteria</taxon>
        <taxon>Pseudomonadati</taxon>
        <taxon>Pseudomonadota</taxon>
        <taxon>Gammaproteobacteria</taxon>
        <taxon>Pseudomonadales</taxon>
        <taxon>Pseudomonadaceae</taxon>
        <taxon>Pseudomonas</taxon>
    </lineage>
</organism>
<dbReference type="Pfam" id="PF04828">
    <property type="entry name" value="GFA"/>
    <property type="match status" value="1"/>
</dbReference>
<comment type="similarity">
    <text evidence="1">Belongs to the Gfa family.</text>
</comment>
<dbReference type="PANTHER" id="PTHR33337:SF40">
    <property type="entry name" value="CENP-V_GFA DOMAIN-CONTAINING PROTEIN-RELATED"/>
    <property type="match status" value="1"/>
</dbReference>
<evidence type="ECO:0000256" key="2">
    <source>
        <dbReference type="ARBA" id="ARBA00022723"/>
    </source>
</evidence>
<name>A0A1G8LTQ9_9PSED</name>
<dbReference type="GO" id="GO:0046872">
    <property type="term" value="F:metal ion binding"/>
    <property type="evidence" value="ECO:0007669"/>
    <property type="project" value="UniProtKB-KW"/>
</dbReference>
<dbReference type="Gene3D" id="3.90.1590.10">
    <property type="entry name" value="glutathione-dependent formaldehyde- activating enzyme (gfa)"/>
    <property type="match status" value="1"/>
</dbReference>
<dbReference type="STRING" id="428992.SAMN05216272_11286"/>
<dbReference type="PROSITE" id="PS51891">
    <property type="entry name" value="CENP_V_GFA"/>
    <property type="match status" value="1"/>
</dbReference>
<keyword evidence="3" id="KW-0862">Zinc</keyword>
<dbReference type="RefSeq" id="WP_090267347.1">
    <property type="nucleotide sequence ID" value="NZ_FNDS01000012.1"/>
</dbReference>
<dbReference type="InterPro" id="IPR006913">
    <property type="entry name" value="CENP-V/GFA"/>
</dbReference>
<dbReference type="AlphaFoldDB" id="A0A1G8LTQ9"/>
<evidence type="ECO:0000256" key="1">
    <source>
        <dbReference type="ARBA" id="ARBA00005495"/>
    </source>
</evidence>
<dbReference type="EMBL" id="FNDS01000012">
    <property type="protein sequence ID" value="SDI59068.1"/>
    <property type="molecule type" value="Genomic_DNA"/>
</dbReference>
<evidence type="ECO:0000256" key="4">
    <source>
        <dbReference type="ARBA" id="ARBA00023239"/>
    </source>
</evidence>
<protein>
    <submittedName>
        <fullName evidence="6">Uncharacterized conserved protein</fullName>
    </submittedName>
</protein>
<evidence type="ECO:0000313" key="6">
    <source>
        <dbReference type="EMBL" id="SDI59068.1"/>
    </source>
</evidence>
<keyword evidence="2" id="KW-0479">Metal-binding</keyword>
<reference evidence="7" key="1">
    <citation type="submission" date="2016-10" db="EMBL/GenBank/DDBJ databases">
        <authorList>
            <person name="Varghese N."/>
            <person name="Submissions S."/>
        </authorList>
    </citation>
    <scope>NUCLEOTIDE SEQUENCE [LARGE SCALE GENOMIC DNA]</scope>
    <source>
        <strain evidence="7">CCM 7469</strain>
    </source>
</reference>
<dbReference type="OrthoDB" id="7765631at2"/>
<dbReference type="InterPro" id="IPR011057">
    <property type="entry name" value="Mss4-like_sf"/>
</dbReference>